<sequence>MSLPHALLGLLAVQPRSGYELTKVFEQDLGRYAWQAGHTSIYPELNRLAESGLVEVSHEGARGSRTYAVTEAGRSELRNWLLSPPRQTRVRNEPVLRMFLLSALEPADALVVLRTIAENTDASATELRKVREVDPEGPMTGAEGFGQLAAEYGLRQYEAVRDWARWAIERLERETSARPS</sequence>
<dbReference type="EMBL" id="FNBE01000007">
    <property type="protein sequence ID" value="SDF87304.1"/>
    <property type="molecule type" value="Genomic_DNA"/>
</dbReference>
<name>A0A1G7PMB5_PSEOR</name>
<dbReference type="AlphaFoldDB" id="A0A1G7PMB5"/>
<dbReference type="STRING" id="366584.SAMN05216377_107170"/>
<protein>
    <submittedName>
        <fullName evidence="3">Transcriptional regulator, PadR family</fullName>
    </submittedName>
</protein>
<gene>
    <name evidence="3" type="ORF">SAMN05216377_107170</name>
</gene>
<dbReference type="RefSeq" id="WP_093083283.1">
    <property type="nucleotide sequence ID" value="NZ_FNBE01000007.1"/>
</dbReference>
<dbReference type="PANTHER" id="PTHR43252">
    <property type="entry name" value="TRANSCRIPTIONAL REGULATOR YQJI"/>
    <property type="match status" value="1"/>
</dbReference>
<evidence type="ECO:0000313" key="3">
    <source>
        <dbReference type="EMBL" id="SDF87304.1"/>
    </source>
</evidence>
<feature type="domain" description="Transcription regulator PadR C-terminal" evidence="2">
    <location>
        <begin position="90"/>
        <end position="172"/>
    </location>
</feature>
<dbReference type="InterPro" id="IPR018309">
    <property type="entry name" value="Tscrpt_reg_PadR_C"/>
</dbReference>
<evidence type="ECO:0000259" key="2">
    <source>
        <dbReference type="Pfam" id="PF10400"/>
    </source>
</evidence>
<dbReference type="Gene3D" id="1.10.10.10">
    <property type="entry name" value="Winged helix-like DNA-binding domain superfamily/Winged helix DNA-binding domain"/>
    <property type="match status" value="1"/>
</dbReference>
<dbReference type="InterPro" id="IPR036388">
    <property type="entry name" value="WH-like_DNA-bd_sf"/>
</dbReference>
<dbReference type="PANTHER" id="PTHR43252:SF4">
    <property type="entry name" value="TRANSCRIPTIONAL REGULATORY PROTEIN"/>
    <property type="match status" value="1"/>
</dbReference>
<dbReference type="InterPro" id="IPR005149">
    <property type="entry name" value="Tscrpt_reg_PadR_N"/>
</dbReference>
<proteinExistence type="predicted"/>
<dbReference type="Proteomes" id="UP000198967">
    <property type="component" value="Unassembled WGS sequence"/>
</dbReference>
<dbReference type="OrthoDB" id="3186544at2"/>
<accession>A0A1G7PMB5</accession>
<dbReference type="Pfam" id="PF10400">
    <property type="entry name" value="Vir_act_alpha_C"/>
    <property type="match status" value="1"/>
</dbReference>
<reference evidence="3 4" key="1">
    <citation type="submission" date="2016-10" db="EMBL/GenBank/DDBJ databases">
        <authorList>
            <person name="de Groot N.N."/>
        </authorList>
    </citation>
    <scope>NUCLEOTIDE SEQUENCE [LARGE SCALE GENOMIC DNA]</scope>
    <source>
        <strain evidence="3 4">CGMCC 4.3143</strain>
    </source>
</reference>
<dbReference type="Pfam" id="PF03551">
    <property type="entry name" value="PadR"/>
    <property type="match status" value="1"/>
</dbReference>
<feature type="domain" description="Transcription regulator PadR N-terminal" evidence="1">
    <location>
        <begin position="7"/>
        <end position="78"/>
    </location>
</feature>
<dbReference type="SUPFAM" id="SSF46785">
    <property type="entry name" value="Winged helix' DNA-binding domain"/>
    <property type="match status" value="1"/>
</dbReference>
<dbReference type="InterPro" id="IPR036390">
    <property type="entry name" value="WH_DNA-bd_sf"/>
</dbReference>
<organism evidence="3 4">
    <name type="scientific">Pseudonocardia oroxyli</name>
    <dbReference type="NCBI Taxonomy" id="366584"/>
    <lineage>
        <taxon>Bacteria</taxon>
        <taxon>Bacillati</taxon>
        <taxon>Actinomycetota</taxon>
        <taxon>Actinomycetes</taxon>
        <taxon>Pseudonocardiales</taxon>
        <taxon>Pseudonocardiaceae</taxon>
        <taxon>Pseudonocardia</taxon>
    </lineage>
</organism>
<evidence type="ECO:0000313" key="4">
    <source>
        <dbReference type="Proteomes" id="UP000198967"/>
    </source>
</evidence>
<keyword evidence="4" id="KW-1185">Reference proteome</keyword>
<evidence type="ECO:0000259" key="1">
    <source>
        <dbReference type="Pfam" id="PF03551"/>
    </source>
</evidence>